<dbReference type="InterPro" id="IPR023214">
    <property type="entry name" value="HAD_sf"/>
</dbReference>
<evidence type="ECO:0000256" key="2">
    <source>
        <dbReference type="ARBA" id="ARBA00022723"/>
    </source>
</evidence>
<dbReference type="PANTHER" id="PTHR43344">
    <property type="entry name" value="PHOSPHOSERINE PHOSPHATASE"/>
    <property type="match status" value="1"/>
</dbReference>
<keyword evidence="3 6" id="KW-0378">Hydrolase</keyword>
<keyword evidence="5" id="KW-0472">Membrane</keyword>
<dbReference type="SUPFAM" id="SSF56784">
    <property type="entry name" value="HAD-like"/>
    <property type="match status" value="1"/>
</dbReference>
<accession>A0A840IKD1</accession>
<evidence type="ECO:0000256" key="1">
    <source>
        <dbReference type="ARBA" id="ARBA00009184"/>
    </source>
</evidence>
<evidence type="ECO:0000256" key="3">
    <source>
        <dbReference type="ARBA" id="ARBA00022801"/>
    </source>
</evidence>
<dbReference type="Gene3D" id="1.20.1440.100">
    <property type="entry name" value="SG protein - dephosphorylation function"/>
    <property type="match status" value="1"/>
</dbReference>
<comment type="similarity">
    <text evidence="1">Belongs to the HAD-like hydrolase superfamily. SerB family.</text>
</comment>
<keyword evidence="4" id="KW-0460">Magnesium</keyword>
<dbReference type="InterPro" id="IPR006385">
    <property type="entry name" value="HAD_hydro_SerB1"/>
</dbReference>
<evidence type="ECO:0000256" key="5">
    <source>
        <dbReference type="SAM" id="Phobius"/>
    </source>
</evidence>
<dbReference type="Pfam" id="PF12710">
    <property type="entry name" value="HAD"/>
    <property type="match status" value="1"/>
</dbReference>
<reference evidence="6 7" key="1">
    <citation type="submission" date="2020-08" db="EMBL/GenBank/DDBJ databases">
        <title>Genomic Encyclopedia of Archaeal and Bacterial Type Strains, Phase II (KMG-II): from individual species to whole genera.</title>
        <authorList>
            <person name="Goeker M."/>
        </authorList>
    </citation>
    <scope>NUCLEOTIDE SEQUENCE [LARGE SCALE GENOMIC DNA]</scope>
    <source>
        <strain evidence="6 7">DSM 23288</strain>
    </source>
</reference>
<dbReference type="NCBIfam" id="TIGR01490">
    <property type="entry name" value="HAD-SF-IB-hyp1"/>
    <property type="match status" value="1"/>
</dbReference>
<sequence>MAGSSAFEFARASYRQGILTRRQLAAGAWANVKFRLQGSTDAGTDAVRAQIFDLMRDVPVRDVMRLGPEVLAGILPRVYPQMLRVAYEHQDAGRPVYIVTAAAHELAEVLAQVLTFDGGLGARSEIADGRYTGRPDGPFTYREGKAEAIRALAAREGIDLAASWAYSDSESDLPMLRVVGHPVAVNPDAELGRVAREEGWQVLRFERLGRRLALAGTAVAAVAIGGAGSLMVGRRRGAPPAPPPSRVRWLR</sequence>
<evidence type="ECO:0000313" key="7">
    <source>
        <dbReference type="Proteomes" id="UP000585272"/>
    </source>
</evidence>
<dbReference type="GO" id="GO:0016787">
    <property type="term" value="F:hydrolase activity"/>
    <property type="evidence" value="ECO:0007669"/>
    <property type="project" value="UniProtKB-KW"/>
</dbReference>
<protein>
    <submittedName>
        <fullName evidence="6">HAD superfamily hydrolase (TIGR01490 family)</fullName>
    </submittedName>
</protein>
<dbReference type="InterPro" id="IPR036412">
    <property type="entry name" value="HAD-like_sf"/>
</dbReference>
<dbReference type="EMBL" id="JACHNU010000007">
    <property type="protein sequence ID" value="MBB4664388.1"/>
    <property type="molecule type" value="Genomic_DNA"/>
</dbReference>
<organism evidence="6 7">
    <name type="scientific">Conexibacter arvalis</name>
    <dbReference type="NCBI Taxonomy" id="912552"/>
    <lineage>
        <taxon>Bacteria</taxon>
        <taxon>Bacillati</taxon>
        <taxon>Actinomycetota</taxon>
        <taxon>Thermoleophilia</taxon>
        <taxon>Solirubrobacterales</taxon>
        <taxon>Conexibacteraceae</taxon>
        <taxon>Conexibacter</taxon>
    </lineage>
</organism>
<name>A0A840IKD1_9ACTN</name>
<keyword evidence="2" id="KW-0479">Metal-binding</keyword>
<dbReference type="GO" id="GO:0046872">
    <property type="term" value="F:metal ion binding"/>
    <property type="evidence" value="ECO:0007669"/>
    <property type="project" value="UniProtKB-KW"/>
</dbReference>
<proteinExistence type="inferred from homology"/>
<keyword evidence="5" id="KW-0812">Transmembrane</keyword>
<dbReference type="Gene3D" id="3.40.50.1000">
    <property type="entry name" value="HAD superfamily/HAD-like"/>
    <property type="match status" value="1"/>
</dbReference>
<dbReference type="Proteomes" id="UP000585272">
    <property type="component" value="Unassembled WGS sequence"/>
</dbReference>
<keyword evidence="5" id="KW-1133">Transmembrane helix</keyword>
<comment type="caution">
    <text evidence="6">The sequence shown here is derived from an EMBL/GenBank/DDBJ whole genome shotgun (WGS) entry which is preliminary data.</text>
</comment>
<evidence type="ECO:0000313" key="6">
    <source>
        <dbReference type="EMBL" id="MBB4664388.1"/>
    </source>
</evidence>
<dbReference type="NCBIfam" id="TIGR01488">
    <property type="entry name" value="HAD-SF-IB"/>
    <property type="match status" value="1"/>
</dbReference>
<gene>
    <name evidence="6" type="ORF">BDZ31_003999</name>
</gene>
<keyword evidence="7" id="KW-1185">Reference proteome</keyword>
<dbReference type="PANTHER" id="PTHR43344:SF13">
    <property type="entry name" value="PHOSPHATASE RV3661-RELATED"/>
    <property type="match status" value="1"/>
</dbReference>
<feature type="transmembrane region" description="Helical" evidence="5">
    <location>
        <begin position="212"/>
        <end position="232"/>
    </location>
</feature>
<dbReference type="InterPro" id="IPR050582">
    <property type="entry name" value="HAD-like_SerB"/>
</dbReference>
<evidence type="ECO:0000256" key="4">
    <source>
        <dbReference type="ARBA" id="ARBA00022842"/>
    </source>
</evidence>
<dbReference type="AlphaFoldDB" id="A0A840IKD1"/>